<dbReference type="Gene3D" id="3.20.20.300">
    <property type="entry name" value="Glycoside hydrolase, family 3, N-terminal domain"/>
    <property type="match status" value="1"/>
</dbReference>
<dbReference type="GO" id="GO:0009254">
    <property type="term" value="P:peptidoglycan turnover"/>
    <property type="evidence" value="ECO:0007669"/>
    <property type="project" value="TreeGrafter"/>
</dbReference>
<dbReference type="AlphaFoldDB" id="A0A9E6XVI6"/>
<dbReference type="InterPro" id="IPR001764">
    <property type="entry name" value="Glyco_hydro_3_N"/>
</dbReference>
<sequence length="364" mass="36973">MRAPGYVAFLSALVLFGCGGTNQPPSAPATGPAATSAPVLRLPVEQAAAQLFAVGFGGTSGSDPGVRRLGDRPWGAVVIEAHNARSPAQVRALVRAIRRRAGAGSLDPPVVAISQAGGELSALPSLPPPPEPEQEDARVAAAQATRAAQALRPLGIELTLAPVADLAAEVGPAASTGFSPDPAEAAERVAAAVRSYRAAGLASAPRSFPGEGGASQDPLSGPATVGFSLEELRAADVRPFAAVAREAPVIQMSDAVYAAWDGVTPATLAPEAYDLLRRGLRFGGVAMTGDLNAVTAVTGGSAAQAAVDALRAGADLLWIPGDASDQEAAYLALVRALQRDEGLRARAAEALNRLALLRERYANP</sequence>
<gene>
    <name evidence="8" type="primary">nagZ_1</name>
    <name evidence="8" type="ORF">DSM104329_00931</name>
</gene>
<name>A0A9E6XVI6_9ACTN</name>
<evidence type="ECO:0000256" key="4">
    <source>
        <dbReference type="ARBA" id="ARBA00022801"/>
    </source>
</evidence>
<evidence type="ECO:0000256" key="2">
    <source>
        <dbReference type="ARBA" id="ARBA00005336"/>
    </source>
</evidence>
<dbReference type="KEGG" id="sbae:DSM104329_00931"/>
<dbReference type="EC" id="3.2.1.52" evidence="3"/>
<comment type="catalytic activity">
    <reaction evidence="1">
        <text>Hydrolysis of terminal non-reducing N-acetyl-D-hexosamine residues in N-acetyl-beta-D-hexosaminides.</text>
        <dbReference type="EC" id="3.2.1.52"/>
    </reaction>
</comment>
<evidence type="ECO:0000313" key="8">
    <source>
        <dbReference type="EMBL" id="UGS34552.1"/>
    </source>
</evidence>
<keyword evidence="5 8" id="KW-0326">Glycosidase</keyword>
<dbReference type="Proteomes" id="UP001162834">
    <property type="component" value="Chromosome"/>
</dbReference>
<dbReference type="GO" id="GO:0004563">
    <property type="term" value="F:beta-N-acetylhexosaminidase activity"/>
    <property type="evidence" value="ECO:0007669"/>
    <property type="project" value="UniProtKB-EC"/>
</dbReference>
<keyword evidence="4 8" id="KW-0378">Hydrolase</keyword>
<dbReference type="GO" id="GO:0005975">
    <property type="term" value="P:carbohydrate metabolic process"/>
    <property type="evidence" value="ECO:0007669"/>
    <property type="project" value="InterPro"/>
</dbReference>
<evidence type="ECO:0000256" key="6">
    <source>
        <dbReference type="SAM" id="MobiDB-lite"/>
    </source>
</evidence>
<dbReference type="InterPro" id="IPR050226">
    <property type="entry name" value="NagZ_Beta-hexosaminidase"/>
</dbReference>
<evidence type="ECO:0000259" key="7">
    <source>
        <dbReference type="Pfam" id="PF00933"/>
    </source>
</evidence>
<feature type="region of interest" description="Disordered" evidence="6">
    <location>
        <begin position="121"/>
        <end position="140"/>
    </location>
</feature>
<dbReference type="PANTHER" id="PTHR30480:SF13">
    <property type="entry name" value="BETA-HEXOSAMINIDASE"/>
    <property type="match status" value="1"/>
</dbReference>
<dbReference type="PANTHER" id="PTHR30480">
    <property type="entry name" value="BETA-HEXOSAMINIDASE-RELATED"/>
    <property type="match status" value="1"/>
</dbReference>
<feature type="domain" description="Glycoside hydrolase family 3 N-terminal" evidence="7">
    <location>
        <begin position="69"/>
        <end position="338"/>
    </location>
</feature>
<evidence type="ECO:0000256" key="3">
    <source>
        <dbReference type="ARBA" id="ARBA00012663"/>
    </source>
</evidence>
<keyword evidence="9" id="KW-1185">Reference proteome</keyword>
<evidence type="ECO:0000256" key="5">
    <source>
        <dbReference type="ARBA" id="ARBA00023295"/>
    </source>
</evidence>
<comment type="similarity">
    <text evidence="2">Belongs to the glycosyl hydrolase 3 family.</text>
</comment>
<reference evidence="8" key="1">
    <citation type="journal article" date="2022" name="Int. J. Syst. Evol. Microbiol.">
        <title>Pseudomonas aegrilactucae sp. nov. and Pseudomonas morbosilactucae sp. nov., pathogens causing bacterial rot of lettuce in Japan.</title>
        <authorList>
            <person name="Sawada H."/>
            <person name="Fujikawa T."/>
            <person name="Satou M."/>
        </authorList>
    </citation>
    <scope>NUCLEOTIDE SEQUENCE</scope>
    <source>
        <strain evidence="8">0166_1</strain>
    </source>
</reference>
<dbReference type="SUPFAM" id="SSF51445">
    <property type="entry name" value="(Trans)glycosidases"/>
    <property type="match status" value="1"/>
</dbReference>
<dbReference type="EMBL" id="CP087164">
    <property type="protein sequence ID" value="UGS34552.1"/>
    <property type="molecule type" value="Genomic_DNA"/>
</dbReference>
<dbReference type="InterPro" id="IPR017853">
    <property type="entry name" value="GH"/>
</dbReference>
<dbReference type="InterPro" id="IPR036962">
    <property type="entry name" value="Glyco_hydro_3_N_sf"/>
</dbReference>
<protein>
    <recommendedName>
        <fullName evidence="3">beta-N-acetylhexosaminidase</fullName>
        <ecNumber evidence="3">3.2.1.52</ecNumber>
    </recommendedName>
</protein>
<dbReference type="PROSITE" id="PS51257">
    <property type="entry name" value="PROKAR_LIPOPROTEIN"/>
    <property type="match status" value="1"/>
</dbReference>
<evidence type="ECO:0000313" key="9">
    <source>
        <dbReference type="Proteomes" id="UP001162834"/>
    </source>
</evidence>
<dbReference type="Pfam" id="PF00933">
    <property type="entry name" value="Glyco_hydro_3"/>
    <property type="match status" value="1"/>
</dbReference>
<organism evidence="8 9">
    <name type="scientific">Capillimicrobium parvum</name>
    <dbReference type="NCBI Taxonomy" id="2884022"/>
    <lineage>
        <taxon>Bacteria</taxon>
        <taxon>Bacillati</taxon>
        <taxon>Actinomycetota</taxon>
        <taxon>Thermoleophilia</taxon>
        <taxon>Solirubrobacterales</taxon>
        <taxon>Capillimicrobiaceae</taxon>
        <taxon>Capillimicrobium</taxon>
    </lineage>
</organism>
<proteinExistence type="inferred from homology"/>
<evidence type="ECO:0000256" key="1">
    <source>
        <dbReference type="ARBA" id="ARBA00001231"/>
    </source>
</evidence>
<accession>A0A9E6XVI6</accession>